<proteinExistence type="predicted"/>
<keyword evidence="2" id="KW-1185">Reference proteome</keyword>
<dbReference type="Proteomes" id="UP000320095">
    <property type="component" value="Unassembled WGS sequence"/>
</dbReference>
<reference evidence="1 2" key="1">
    <citation type="journal article" date="2019" name="Environ. Microbiol.">
        <title>Species interactions and distinct microbial communities in high Arctic permafrost affected cryosols are associated with the CH4 and CO2 gas fluxes.</title>
        <authorList>
            <person name="Altshuler I."/>
            <person name="Hamel J."/>
            <person name="Turney S."/>
            <person name="Magnuson E."/>
            <person name="Levesque R."/>
            <person name="Greer C."/>
            <person name="Whyte L.G."/>
        </authorList>
    </citation>
    <scope>NUCLEOTIDE SEQUENCE [LARGE SCALE GENOMIC DNA]</scope>
    <source>
        <strain evidence="1 2">S5.20</strain>
    </source>
</reference>
<gene>
    <name evidence="1" type="ORF">EAH80_19690</name>
</gene>
<comment type="caution">
    <text evidence="1">The sequence shown here is derived from an EMBL/GenBank/DDBJ whole genome shotgun (WGS) entry which is preliminary data.</text>
</comment>
<sequence length="67" mass="7268">MEGRRLIPDPGNPSGYRWGGDAVKLDENGLWPMVPDPAAVPLPADSEAAFLADRFDEKSARSSKVSR</sequence>
<organism evidence="1 2">
    <name type="scientific">Mycolicibacterium hodleri</name>
    <dbReference type="NCBI Taxonomy" id="49897"/>
    <lineage>
        <taxon>Bacteria</taxon>
        <taxon>Bacillati</taxon>
        <taxon>Actinomycetota</taxon>
        <taxon>Actinomycetes</taxon>
        <taxon>Mycobacteriales</taxon>
        <taxon>Mycobacteriaceae</taxon>
        <taxon>Mycolicibacterium</taxon>
    </lineage>
</organism>
<protein>
    <submittedName>
        <fullName evidence="1">Uncharacterized protein</fullName>
    </submittedName>
</protein>
<evidence type="ECO:0000313" key="1">
    <source>
        <dbReference type="EMBL" id="TPG32492.1"/>
    </source>
</evidence>
<dbReference type="AlphaFoldDB" id="A0A502E6N0"/>
<evidence type="ECO:0000313" key="2">
    <source>
        <dbReference type="Proteomes" id="UP000320095"/>
    </source>
</evidence>
<name>A0A502E6N0_9MYCO</name>
<dbReference type="EMBL" id="RCZG01000008">
    <property type="protein sequence ID" value="TPG32492.1"/>
    <property type="molecule type" value="Genomic_DNA"/>
</dbReference>
<accession>A0A502E6N0</accession>